<dbReference type="Pfam" id="PF13884">
    <property type="entry name" value="Peptidase_S74"/>
    <property type="match status" value="1"/>
</dbReference>
<evidence type="ECO:0000259" key="3">
    <source>
        <dbReference type="PROSITE" id="PS51688"/>
    </source>
</evidence>
<dbReference type="PROSITE" id="PS51688">
    <property type="entry name" value="ICA"/>
    <property type="match status" value="1"/>
</dbReference>
<proteinExistence type="predicted"/>
<keyword evidence="2" id="KW-0732">Signal</keyword>
<dbReference type="RefSeq" id="WP_129463874.1">
    <property type="nucleotide sequence ID" value="NZ_SBKQ01000005.1"/>
</dbReference>
<accession>A0A4Q1KTS1</accession>
<dbReference type="InterPro" id="IPR030392">
    <property type="entry name" value="S74_ICA"/>
</dbReference>
<reference evidence="5" key="1">
    <citation type="submission" date="2019-01" db="EMBL/GenBank/DDBJ databases">
        <title>Cytophagaceae bacterium strain CAR-16.</title>
        <authorList>
            <person name="Chen W.-M."/>
        </authorList>
    </citation>
    <scope>NUCLEOTIDE SEQUENCE [LARGE SCALE GENOMIC DNA]</scope>
    <source>
        <strain evidence="5">ICH-30</strain>
    </source>
</reference>
<dbReference type="EMBL" id="SBKQ01000005">
    <property type="protein sequence ID" value="RXR33030.1"/>
    <property type="molecule type" value="Genomic_DNA"/>
</dbReference>
<keyword evidence="1" id="KW-0175">Coiled coil</keyword>
<comment type="caution">
    <text evidence="4">The sequence shown here is derived from an EMBL/GenBank/DDBJ whole genome shotgun (WGS) entry which is preliminary data.</text>
</comment>
<feature type="chain" id="PRO_5020831265" description="Peptidase S74 domain-containing protein" evidence="2">
    <location>
        <begin position="19"/>
        <end position="986"/>
    </location>
</feature>
<gene>
    <name evidence="4" type="ORF">EQG68_05930</name>
</gene>
<evidence type="ECO:0000313" key="5">
    <source>
        <dbReference type="Proteomes" id="UP000289734"/>
    </source>
</evidence>
<dbReference type="Proteomes" id="UP000289734">
    <property type="component" value="Unassembled WGS sequence"/>
</dbReference>
<protein>
    <recommendedName>
        <fullName evidence="3">Peptidase S74 domain-containing protein</fullName>
    </recommendedName>
</protein>
<feature type="signal peptide" evidence="2">
    <location>
        <begin position="1"/>
        <end position="18"/>
    </location>
</feature>
<keyword evidence="5" id="KW-1185">Reference proteome</keyword>
<feature type="coiled-coil region" evidence="1">
    <location>
        <begin position="949"/>
        <end position="983"/>
    </location>
</feature>
<evidence type="ECO:0000256" key="2">
    <source>
        <dbReference type="SAM" id="SignalP"/>
    </source>
</evidence>
<evidence type="ECO:0000256" key="1">
    <source>
        <dbReference type="SAM" id="Coils"/>
    </source>
</evidence>
<dbReference type="OrthoDB" id="1488700at2"/>
<feature type="domain" description="Peptidase S74" evidence="3">
    <location>
        <begin position="855"/>
        <end position="970"/>
    </location>
</feature>
<dbReference type="AlphaFoldDB" id="A0A4Q1KTS1"/>
<sequence>MKKISILFLVLVFNLTFSQVGIGTTSPQAQLDIRSSNLSNPANNDGILIPKMDEFPATNPTASQDGMMVFATGNGSVTKGFYYWDNTAGDWIPVISGNTPDHDWYEQSTTVAPDNINDNIYHMGRVGIGQNTANAVVDIYTTSNAFPTLRAQKTTGPTTGLSVGIDHTLYTENSNGDHYGFRNYLVHPVTSFQTYGFYNRISGVGPNTGYHNYFETLGGGDQIGFRNYGFNTLTGSNHDTYGLRNNFTDNSQGDLFGLDNYLVKNSTSGSIIGINSIIASNRDVTGVYNGFNSSGGATVFGFRSRFDGNGNGPIYGTYNSIFNTGSGPKYINFGEVFNTTPADVYGDYLNISSNSTGARYGSYHLISGINGNNVYGNYNRLLNNGSGEKIGLYNEITGTGYSSFNGTLNAINAGNQTTNIYGTRNLISGFGDNVGIENSVSNNSSNSFTQVGVQNTLYGTNNGINVAIWNTLNSTGNGGHVGVSNNISGSGTGIKQGIRNNFSSTSFGEKYGLFNYFASTTNTLNTGIRNEFISNNNNNQYGIYNQFNSSFGPTYGEYSLFNGAGNSVRYGTYLNFLGSGNGDWVGYSANFDNITTSSTTGNKYGVAVNIPLGVGGGNHFGIYSHAGNLTNGYAGYFSGRVSIGDTTLNTDHYILPLTRGTAGQVMQTDGAGNVNWVNPSSLDDGDWSVNGNNVYKNNGYVSIGDSTNPHPLYVYDNNGNSIYATSISRNFSGTSQTRTLNLFCLNNSTSSSLSYGVYNSVLKPTSTLNTGDVIADFNTGSNYYNGTSLSRSYGSYNTSYKYNGTNGISYGSYNYAYNQSGTGSYGLYASFGGGTTSYAGFFAGNVYTTGTYLPSASILKYNVKEANTSLPKLSALKVKEYQYKTEELPFMNLPKGNQTGFIAEEMELLFPELVTKAIHPESDDELVKKGLEIPHDNIEYKAVNYTGLVPHLVKAIQEQQTEIEKLKEDNKALKEKIDYILNKINQ</sequence>
<evidence type="ECO:0000313" key="4">
    <source>
        <dbReference type="EMBL" id="RXR33030.1"/>
    </source>
</evidence>
<name>A0A4Q1KTS1_9FLAO</name>
<organism evidence="4 5">
    <name type="scientific">Flavobacterium piscinae</name>
    <dbReference type="NCBI Taxonomy" id="2506424"/>
    <lineage>
        <taxon>Bacteria</taxon>
        <taxon>Pseudomonadati</taxon>
        <taxon>Bacteroidota</taxon>
        <taxon>Flavobacteriia</taxon>
        <taxon>Flavobacteriales</taxon>
        <taxon>Flavobacteriaceae</taxon>
        <taxon>Flavobacterium</taxon>
    </lineage>
</organism>